<dbReference type="Proteomes" id="UP000785679">
    <property type="component" value="Unassembled WGS sequence"/>
</dbReference>
<protein>
    <submittedName>
        <fullName evidence="1">Uncharacterized protein</fullName>
    </submittedName>
</protein>
<organism evidence="1 2">
    <name type="scientific">Halteria grandinella</name>
    <dbReference type="NCBI Taxonomy" id="5974"/>
    <lineage>
        <taxon>Eukaryota</taxon>
        <taxon>Sar</taxon>
        <taxon>Alveolata</taxon>
        <taxon>Ciliophora</taxon>
        <taxon>Intramacronucleata</taxon>
        <taxon>Spirotrichea</taxon>
        <taxon>Stichotrichia</taxon>
        <taxon>Sporadotrichida</taxon>
        <taxon>Halteriidae</taxon>
        <taxon>Halteria</taxon>
    </lineage>
</organism>
<evidence type="ECO:0000313" key="2">
    <source>
        <dbReference type="Proteomes" id="UP000785679"/>
    </source>
</evidence>
<dbReference type="EMBL" id="RRYP01000657">
    <property type="protein sequence ID" value="TNV87048.1"/>
    <property type="molecule type" value="Genomic_DNA"/>
</dbReference>
<keyword evidence="2" id="KW-1185">Reference proteome</keyword>
<proteinExistence type="predicted"/>
<reference evidence="1" key="1">
    <citation type="submission" date="2019-06" db="EMBL/GenBank/DDBJ databases">
        <authorList>
            <person name="Zheng W."/>
        </authorList>
    </citation>
    <scope>NUCLEOTIDE SEQUENCE</scope>
    <source>
        <strain evidence="1">QDHG01</strain>
    </source>
</reference>
<sequence>MTNRSQMWIFLIKLASGQQMRSLITRNFHSDEMFLNRLKMKRPSEIKSMMRVHTLDSGFGETWRDQILDDVEQHVWKRQMRPKR</sequence>
<evidence type="ECO:0000313" key="1">
    <source>
        <dbReference type="EMBL" id="TNV87048.1"/>
    </source>
</evidence>
<gene>
    <name evidence="1" type="ORF">FGO68_gene17216</name>
</gene>
<dbReference type="AlphaFoldDB" id="A0A8J8TA93"/>
<accession>A0A8J8TA93</accession>
<name>A0A8J8TA93_HALGN</name>
<comment type="caution">
    <text evidence="1">The sequence shown here is derived from an EMBL/GenBank/DDBJ whole genome shotgun (WGS) entry which is preliminary data.</text>
</comment>